<dbReference type="EMBL" id="NXIF01000007">
    <property type="protein sequence ID" value="PKI81859.1"/>
    <property type="molecule type" value="Genomic_DNA"/>
</dbReference>
<organism evidence="1 2">
    <name type="scientific">Malaciobacter halophilus</name>
    <dbReference type="NCBI Taxonomy" id="197482"/>
    <lineage>
        <taxon>Bacteria</taxon>
        <taxon>Pseudomonadati</taxon>
        <taxon>Campylobacterota</taxon>
        <taxon>Epsilonproteobacteria</taxon>
        <taxon>Campylobacterales</taxon>
        <taxon>Arcobacteraceae</taxon>
        <taxon>Malaciobacter</taxon>
    </lineage>
</organism>
<dbReference type="OrthoDB" id="5348025at2"/>
<keyword evidence="2" id="KW-1185">Reference proteome</keyword>
<name>A0A2N1J5M4_9BACT</name>
<sequence>MLDKHSNATSYLDLEDEDIAVTNILNKYKLSNQENNSFLFNIDDDYKLLMNYICELYIKDEKLPADIYEQLNYNINFRKFLIKALKQKLDNIFFDKKTVVFKEIVTIINLLSFGENYKIFENYISYNTENLSSLFRDYETKLEEFQDKTTHFELLFSHYTLLIETVNVLCKVNSNDVQRKRSINPILEILTETINILKFKVKLEEEKVNILNNILGKLLFYYAHIPYIDIKNKSVTELIAEFYFNFEKSNDGYELSKSTHFGNSNELNEYKIYLNTITTLLSNMIYKLETEYDYNEYKDLINFKNILDLYEETIIHTYIPKFKTISEFKNHLINNYIFIYSSNCEDDIFLIIDDFFKNKNFDNSTIQIIYAITLYSTQIKNDILIDIIKKFLAMEKFDNDYLEFYKINICDVIIHRFIRQNSFIIDDELARIIVDYVNKNSVASHLISVYTKIFLSLSLYYSYSYETKVIELSKNYFAIYKNINGNTLLENEYKTINDKIFINYGKRLIKELDLDYEYIEDEKYYELGRKSVLKHINQNKINKTYYMNQKLSDVITNILNEKNLDDEKVNKYIEEFISKEVFYGLAFAVVDGLCQKDCTILDLGYETVKIPLFSNFELKIIYSTVYKEVFQHLFINTKEYMKKNVSNIIISYQKTIPMFFDKITGLRNVNRLQKDLNDIKNEFIFIEFYINNIDEYNEKLSYAKTDIILKNYAKELESFLNIYRLSGPKFGAILPLNSNMDSYIQKIKKTKIIYQENQINFDLTFAVSWGNSENILEKSAHCITLARKSKEKYYEFK</sequence>
<evidence type="ECO:0008006" key="3">
    <source>
        <dbReference type="Google" id="ProtNLM"/>
    </source>
</evidence>
<evidence type="ECO:0000313" key="1">
    <source>
        <dbReference type="EMBL" id="PKI81859.1"/>
    </source>
</evidence>
<proteinExistence type="predicted"/>
<dbReference type="Gene3D" id="3.30.70.270">
    <property type="match status" value="1"/>
</dbReference>
<accession>A0A2N1J5M4</accession>
<dbReference type="RefSeq" id="WP_101183529.1">
    <property type="nucleotide sequence ID" value="NZ_CP031218.1"/>
</dbReference>
<protein>
    <recommendedName>
        <fullName evidence="3">GGDEF domain-containing protein</fullName>
    </recommendedName>
</protein>
<reference evidence="1 2" key="1">
    <citation type="submission" date="2017-09" db="EMBL/GenBank/DDBJ databases">
        <title>Genomics of the genus Arcobacter.</title>
        <authorList>
            <person name="Perez-Cataluna A."/>
            <person name="Figueras M.J."/>
            <person name="Salas-Masso N."/>
        </authorList>
    </citation>
    <scope>NUCLEOTIDE SEQUENCE [LARGE SCALE GENOMIC DNA]</scope>
    <source>
        <strain evidence="1 2">DSM 18005</strain>
    </source>
</reference>
<evidence type="ECO:0000313" key="2">
    <source>
        <dbReference type="Proteomes" id="UP000233248"/>
    </source>
</evidence>
<dbReference type="AlphaFoldDB" id="A0A2N1J5M4"/>
<dbReference type="InterPro" id="IPR029787">
    <property type="entry name" value="Nucleotide_cyclase"/>
</dbReference>
<gene>
    <name evidence="1" type="ORF">CP960_01820</name>
</gene>
<dbReference type="SUPFAM" id="SSF55073">
    <property type="entry name" value="Nucleotide cyclase"/>
    <property type="match status" value="1"/>
</dbReference>
<comment type="caution">
    <text evidence="1">The sequence shown here is derived from an EMBL/GenBank/DDBJ whole genome shotgun (WGS) entry which is preliminary data.</text>
</comment>
<dbReference type="InterPro" id="IPR043128">
    <property type="entry name" value="Rev_trsase/Diguanyl_cyclase"/>
</dbReference>
<dbReference type="Proteomes" id="UP000233248">
    <property type="component" value="Unassembled WGS sequence"/>
</dbReference>
<dbReference type="KEGG" id="ahs:AHALO_0839"/>